<accession>A0A423US17</accession>
<dbReference type="EMBL" id="QWFA01000213">
    <property type="protein sequence ID" value="ROV65130.1"/>
    <property type="molecule type" value="Genomic_DNA"/>
</dbReference>
<evidence type="ECO:0000313" key="2">
    <source>
        <dbReference type="Proteomes" id="UP000285596"/>
    </source>
</evidence>
<gene>
    <name evidence="1" type="ORF">D3105_29055</name>
</gene>
<reference evidence="1 2" key="1">
    <citation type="submission" date="2018-08" db="EMBL/GenBank/DDBJ databases">
        <title>Streptomyces globisporus 1912-4Crt, whole genome shotgun sequence.</title>
        <authorList>
            <person name="Matselyukh B."/>
        </authorList>
    </citation>
    <scope>NUCLEOTIDE SEQUENCE [LARGE SCALE GENOMIC DNA]</scope>
    <source>
        <strain evidence="1 2">1912-4Crt</strain>
    </source>
</reference>
<organism evidence="1 2">
    <name type="scientific">Streptomyces globisporus</name>
    <dbReference type="NCBI Taxonomy" id="1908"/>
    <lineage>
        <taxon>Bacteria</taxon>
        <taxon>Bacillati</taxon>
        <taxon>Actinomycetota</taxon>
        <taxon>Actinomycetes</taxon>
        <taxon>Kitasatosporales</taxon>
        <taxon>Streptomycetaceae</taxon>
        <taxon>Streptomyces</taxon>
    </lineage>
</organism>
<dbReference type="Proteomes" id="UP000285596">
    <property type="component" value="Unassembled WGS sequence"/>
</dbReference>
<comment type="caution">
    <text evidence="1">The sequence shown here is derived from an EMBL/GenBank/DDBJ whole genome shotgun (WGS) entry which is preliminary data.</text>
</comment>
<proteinExistence type="predicted"/>
<protein>
    <submittedName>
        <fullName evidence="1">Uncharacterized protein</fullName>
    </submittedName>
</protein>
<dbReference type="AlphaFoldDB" id="A0A423US17"/>
<name>A0A423US17_STRGL</name>
<sequence length="87" mass="9387">MTGGEPKGVAEGVRVAVRPDPHAVTVTGIRPGLVVRGLGRNQIPAADWLCACGHHERARGRNAVTELTTRARVDHCPHTEQHRRKAA</sequence>
<evidence type="ECO:0000313" key="1">
    <source>
        <dbReference type="EMBL" id="ROV65130.1"/>
    </source>
</evidence>